<evidence type="ECO:0000256" key="2">
    <source>
        <dbReference type="SAM" id="MobiDB-lite"/>
    </source>
</evidence>
<dbReference type="Pfam" id="PF08711">
    <property type="entry name" value="Med26"/>
    <property type="match status" value="1"/>
</dbReference>
<evidence type="ECO:0000256" key="1">
    <source>
        <dbReference type="PROSITE-ProRule" id="PRU00649"/>
    </source>
</evidence>
<feature type="non-terminal residue" evidence="4">
    <location>
        <position position="1"/>
    </location>
</feature>
<dbReference type="PROSITE" id="PS51319">
    <property type="entry name" value="TFIIS_N"/>
    <property type="match status" value="1"/>
</dbReference>
<dbReference type="SUPFAM" id="SSF47676">
    <property type="entry name" value="Conserved domain common to transcription factors TFIIS, elongin A, CRSP70"/>
    <property type="match status" value="1"/>
</dbReference>
<feature type="domain" description="TFIIS N-terminal" evidence="3">
    <location>
        <begin position="1"/>
        <end position="36"/>
    </location>
</feature>
<accession>A0ABY7F642</accession>
<name>A0ABY7F642_MYAAR</name>
<feature type="region of interest" description="Disordered" evidence="2">
    <location>
        <begin position="36"/>
        <end position="86"/>
    </location>
</feature>
<keyword evidence="1" id="KW-0539">Nucleus</keyword>
<reference evidence="4" key="1">
    <citation type="submission" date="2022-11" db="EMBL/GenBank/DDBJ databases">
        <title>Centuries of genome instability and evolution in soft-shell clam transmissible cancer (bioRxiv).</title>
        <authorList>
            <person name="Hart S.F.M."/>
            <person name="Yonemitsu M.A."/>
            <person name="Giersch R.M."/>
            <person name="Beal B.F."/>
            <person name="Arriagada G."/>
            <person name="Davis B.W."/>
            <person name="Ostrander E.A."/>
            <person name="Goff S.P."/>
            <person name="Metzger M.J."/>
        </authorList>
    </citation>
    <scope>NUCLEOTIDE SEQUENCE</scope>
    <source>
        <strain evidence="4">MELC-2E11</strain>
        <tissue evidence="4">Siphon/mantle</tissue>
    </source>
</reference>
<protein>
    <recommendedName>
        <fullName evidence="3">TFIIS N-terminal domain-containing protein</fullName>
    </recommendedName>
</protein>
<feature type="compositionally biased region" description="Basic and acidic residues" evidence="2">
    <location>
        <begin position="12"/>
        <end position="21"/>
    </location>
</feature>
<keyword evidence="5" id="KW-1185">Reference proteome</keyword>
<dbReference type="Gene3D" id="1.20.930.10">
    <property type="entry name" value="Conserved domain common to transcription factors TFIIS, elongin A, CRSP70"/>
    <property type="match status" value="1"/>
</dbReference>
<dbReference type="Proteomes" id="UP001164746">
    <property type="component" value="Chromosome 10"/>
</dbReference>
<feature type="compositionally biased region" description="Basic and acidic residues" evidence="2">
    <location>
        <begin position="60"/>
        <end position="74"/>
    </location>
</feature>
<dbReference type="InterPro" id="IPR017923">
    <property type="entry name" value="TFIIS_N"/>
</dbReference>
<dbReference type="PANTHER" id="PTHR15141:SF76">
    <property type="entry name" value="TRANSCRIPTION ELONGATION FACTOR B POLYPEPTIDE 3"/>
    <property type="match status" value="1"/>
</dbReference>
<dbReference type="InterPro" id="IPR035441">
    <property type="entry name" value="TFIIS/LEDGF_dom_sf"/>
</dbReference>
<dbReference type="EMBL" id="CP111021">
    <property type="protein sequence ID" value="WAR16279.1"/>
    <property type="molecule type" value="Genomic_DNA"/>
</dbReference>
<evidence type="ECO:0000259" key="3">
    <source>
        <dbReference type="PROSITE" id="PS51319"/>
    </source>
</evidence>
<proteinExistence type="predicted"/>
<dbReference type="PANTHER" id="PTHR15141">
    <property type="entry name" value="TRANSCRIPTION ELONGATION FACTOR B POLYPEPTIDE 3"/>
    <property type="match status" value="1"/>
</dbReference>
<evidence type="ECO:0000313" key="4">
    <source>
        <dbReference type="EMBL" id="WAR16279.1"/>
    </source>
</evidence>
<evidence type="ECO:0000313" key="5">
    <source>
        <dbReference type="Proteomes" id="UP001164746"/>
    </source>
</evidence>
<sequence length="259" mass="29893">KTGIGKIVNTLKKKDGPVSHKAREIVDKWKEMVSAEKARMQEEEESYENEGYQSEAEVSANEHSDNENEARHSPNENSGYESDKHEVANENSAHNHNVSGDLASLLPSTQAHYRPYRYSDVQDRHHDSEGDGSQFLLQRNTRTQVYSGKKHNTVPAVYSLFDLCMKHFLEDSDYLWKRHCELKTTKMAFVDNVVKPPREVRRQQARFGTSNNMSRGKKHHFPGVDMISIGRAKQQMAERAQKKPMMQKTLHMVKNLKKR</sequence>
<organism evidence="4 5">
    <name type="scientific">Mya arenaria</name>
    <name type="common">Soft-shell clam</name>
    <dbReference type="NCBI Taxonomy" id="6604"/>
    <lineage>
        <taxon>Eukaryota</taxon>
        <taxon>Metazoa</taxon>
        <taxon>Spiralia</taxon>
        <taxon>Lophotrochozoa</taxon>
        <taxon>Mollusca</taxon>
        <taxon>Bivalvia</taxon>
        <taxon>Autobranchia</taxon>
        <taxon>Heteroconchia</taxon>
        <taxon>Euheterodonta</taxon>
        <taxon>Imparidentia</taxon>
        <taxon>Neoheterodontei</taxon>
        <taxon>Myida</taxon>
        <taxon>Myoidea</taxon>
        <taxon>Myidae</taxon>
        <taxon>Mya</taxon>
    </lineage>
</organism>
<feature type="region of interest" description="Disordered" evidence="2">
    <location>
        <begin position="1"/>
        <end position="21"/>
    </location>
</feature>
<comment type="subcellular location">
    <subcellularLocation>
        <location evidence="1">Nucleus</location>
    </subcellularLocation>
</comment>
<dbReference type="InterPro" id="IPR051870">
    <property type="entry name" value="Elongin-A_domain"/>
</dbReference>
<gene>
    <name evidence="4" type="ORF">MAR_030873</name>
</gene>